<dbReference type="AlphaFoldDB" id="A0A0A9D0X6"/>
<feature type="region of interest" description="Disordered" evidence="1">
    <location>
        <begin position="51"/>
        <end position="72"/>
    </location>
</feature>
<accession>A0A0A9D0X6</accession>
<name>A0A0A9D0X6_ARUDO</name>
<reference evidence="2" key="1">
    <citation type="submission" date="2014-09" db="EMBL/GenBank/DDBJ databases">
        <authorList>
            <person name="Magalhaes I.L.F."/>
            <person name="Oliveira U."/>
            <person name="Santos F.R."/>
            <person name="Vidigal T.H.D.A."/>
            <person name="Brescovit A.D."/>
            <person name="Santos A.J."/>
        </authorList>
    </citation>
    <scope>NUCLEOTIDE SEQUENCE</scope>
    <source>
        <tissue evidence="2">Shoot tissue taken approximately 20 cm above the soil surface</tissue>
    </source>
</reference>
<evidence type="ECO:0000256" key="1">
    <source>
        <dbReference type="SAM" id="MobiDB-lite"/>
    </source>
</evidence>
<sequence length="93" mass="9794">MSSVTCSTKCRSHRDPASTSAPTPPCCTRCPGRMGPSWPRIITLLEEHPGDVLGVVTPPPPPPAPAKNPSASSSILEMDQLGLSILMTTGMQR</sequence>
<dbReference type="EMBL" id="GBRH01220493">
    <property type="protein sequence ID" value="JAD77402.1"/>
    <property type="molecule type" value="Transcribed_RNA"/>
</dbReference>
<feature type="region of interest" description="Disordered" evidence="1">
    <location>
        <begin position="1"/>
        <end position="24"/>
    </location>
</feature>
<proteinExistence type="predicted"/>
<feature type="compositionally biased region" description="Pro residues" evidence="1">
    <location>
        <begin position="57"/>
        <end position="66"/>
    </location>
</feature>
<reference evidence="2" key="2">
    <citation type="journal article" date="2015" name="Data Brief">
        <title>Shoot transcriptome of the giant reed, Arundo donax.</title>
        <authorList>
            <person name="Barrero R.A."/>
            <person name="Guerrero F.D."/>
            <person name="Moolhuijzen P."/>
            <person name="Goolsby J.A."/>
            <person name="Tidwell J."/>
            <person name="Bellgard S.E."/>
            <person name="Bellgard M.I."/>
        </authorList>
    </citation>
    <scope>NUCLEOTIDE SEQUENCE</scope>
    <source>
        <tissue evidence="2">Shoot tissue taken approximately 20 cm above the soil surface</tissue>
    </source>
</reference>
<protein>
    <submittedName>
        <fullName evidence="2">Uncharacterized protein</fullName>
    </submittedName>
</protein>
<organism evidence="2">
    <name type="scientific">Arundo donax</name>
    <name type="common">Giant reed</name>
    <name type="synonym">Donax arundinaceus</name>
    <dbReference type="NCBI Taxonomy" id="35708"/>
    <lineage>
        <taxon>Eukaryota</taxon>
        <taxon>Viridiplantae</taxon>
        <taxon>Streptophyta</taxon>
        <taxon>Embryophyta</taxon>
        <taxon>Tracheophyta</taxon>
        <taxon>Spermatophyta</taxon>
        <taxon>Magnoliopsida</taxon>
        <taxon>Liliopsida</taxon>
        <taxon>Poales</taxon>
        <taxon>Poaceae</taxon>
        <taxon>PACMAD clade</taxon>
        <taxon>Arundinoideae</taxon>
        <taxon>Arundineae</taxon>
        <taxon>Arundo</taxon>
    </lineage>
</organism>
<evidence type="ECO:0000313" key="2">
    <source>
        <dbReference type="EMBL" id="JAD77402.1"/>
    </source>
</evidence>